<keyword evidence="4" id="KW-1185">Reference proteome</keyword>
<dbReference type="EMBL" id="SLWX01000002">
    <property type="protein sequence ID" value="TCO77710.1"/>
    <property type="molecule type" value="Genomic_DNA"/>
</dbReference>
<evidence type="ECO:0000313" key="4">
    <source>
        <dbReference type="Proteomes" id="UP000294980"/>
    </source>
</evidence>
<evidence type="ECO:0000256" key="1">
    <source>
        <dbReference type="SAM" id="MobiDB-lite"/>
    </source>
</evidence>
<organism evidence="3 4">
    <name type="scientific">Chromatocurvus halotolerans</name>
    <dbReference type="NCBI Taxonomy" id="1132028"/>
    <lineage>
        <taxon>Bacteria</taxon>
        <taxon>Pseudomonadati</taxon>
        <taxon>Pseudomonadota</taxon>
        <taxon>Gammaproteobacteria</taxon>
        <taxon>Cellvibrionales</taxon>
        <taxon>Halieaceae</taxon>
        <taxon>Chromatocurvus</taxon>
    </lineage>
</organism>
<protein>
    <recommendedName>
        <fullName evidence="5">Carboxypeptidase family protein</fullName>
    </recommendedName>
</protein>
<proteinExistence type="predicted"/>
<name>A0A4V2SC14_9GAMM</name>
<feature type="compositionally biased region" description="Polar residues" evidence="1">
    <location>
        <begin position="25"/>
        <end position="44"/>
    </location>
</feature>
<feature type="region of interest" description="Disordered" evidence="1">
    <location>
        <begin position="23"/>
        <end position="49"/>
    </location>
</feature>
<evidence type="ECO:0000313" key="3">
    <source>
        <dbReference type="EMBL" id="TCO77710.1"/>
    </source>
</evidence>
<evidence type="ECO:0008006" key="5">
    <source>
        <dbReference type="Google" id="ProtNLM"/>
    </source>
</evidence>
<evidence type="ECO:0000256" key="2">
    <source>
        <dbReference type="SAM" id="SignalP"/>
    </source>
</evidence>
<gene>
    <name evidence="3" type="ORF">EV688_102167</name>
</gene>
<accession>A0A4V2SC14</accession>
<feature type="chain" id="PRO_5020204710" description="Carboxypeptidase family protein" evidence="2">
    <location>
        <begin position="20"/>
        <end position="739"/>
    </location>
</feature>
<dbReference type="AlphaFoldDB" id="A0A4V2SC14"/>
<feature type="region of interest" description="Disordered" evidence="1">
    <location>
        <begin position="476"/>
        <end position="502"/>
    </location>
</feature>
<dbReference type="Proteomes" id="UP000294980">
    <property type="component" value="Unassembled WGS sequence"/>
</dbReference>
<comment type="caution">
    <text evidence="3">The sequence shown here is derived from an EMBL/GenBank/DDBJ whole genome shotgun (WGS) entry which is preliminary data.</text>
</comment>
<dbReference type="PROSITE" id="PS51257">
    <property type="entry name" value="PROKAR_LIPOPROTEIN"/>
    <property type="match status" value="1"/>
</dbReference>
<reference evidence="3 4" key="1">
    <citation type="submission" date="2019-03" db="EMBL/GenBank/DDBJ databases">
        <title>Genomic Encyclopedia of Type Strains, Phase IV (KMG-IV): sequencing the most valuable type-strain genomes for metagenomic binning, comparative biology and taxonomic classification.</title>
        <authorList>
            <person name="Goeker M."/>
        </authorList>
    </citation>
    <scope>NUCLEOTIDE SEQUENCE [LARGE SCALE GENOMIC DNA]</scope>
    <source>
        <strain evidence="3 4">DSM 23344</strain>
    </source>
</reference>
<keyword evidence="2" id="KW-0732">Signal</keyword>
<feature type="signal peptide" evidence="2">
    <location>
        <begin position="1"/>
        <end position="19"/>
    </location>
</feature>
<feature type="compositionally biased region" description="Polar residues" evidence="1">
    <location>
        <begin position="476"/>
        <end position="487"/>
    </location>
</feature>
<sequence length="739" mass="80026">MCRTAWVMCLIIGLGALSACDRGNTDSQTGAERTDTSTPAQGDSLSEGGVTIGDTDIGGVVSGPAGPEAGVWVIAETTDLPTRFARIVVTDDAGRFLVPDLPDASYQVWVRGYGLVDSEKITAAPGSQLALEARAAPSPAAAAEYYPAGYWYSLLELPARSDFPGTGPQGNGISESITHYEDWVRRIGNNSCLACHQLGSKATREIPDLFSDGRSSVEAWHQRVQAGQAGTGMVNILAGMGMERAVSLYADWTDRIAGGELPPTPPRPEGLERNVVITQWDWADPRAYLHDVVSTDRRDPTVNAGGRLYGVLENSADYMPVLDPATHDVSEVPIFPLPDSGYDPDPAPVSGPSVFWGEEQIWDSATTAHNPMLDADGRVWVTARVRDPEENPDFCRNGSDHPAAQAFPTERAYRHLGVYEPATDTYTPIDTCFSTHHLMFAEDAQNTLWTSGGRDVVGWLDVEQYLETGDAAASQGWTPTILDTNGNGRRDEGYVEPGESADASRDTRIQAGYYGVAPAPDGSVWGSTLGYPGGLVRLEPGDDPVNTALAEYFEPPLDENGNAIEGFSPRGMDIDRNGVAWAAMASGHMASFDRRLCEGPLNGPTATGQHCPEGWTFYTEPLPKFRNQQHEGSAEGSYYTWVDQFNSLGLGANTPINTGNLSEALLVLHHGEWVRLTVPYPLGFYTKWMDGRIDDPDGGWKGRGLWATFSSRTPFHMETGAGTTSKVYHFQMRPDPLAR</sequence>